<dbReference type="InterPro" id="IPR019557">
    <property type="entry name" value="AminoTfrase-like_pln_mobile"/>
</dbReference>
<feature type="coiled-coil region" evidence="1">
    <location>
        <begin position="361"/>
        <end position="413"/>
    </location>
</feature>
<dbReference type="Proteomes" id="UP000631114">
    <property type="component" value="Unassembled WGS sequence"/>
</dbReference>
<dbReference type="GO" id="GO:0010073">
    <property type="term" value="P:meristem maintenance"/>
    <property type="evidence" value="ECO:0007669"/>
    <property type="project" value="InterPro"/>
</dbReference>
<proteinExistence type="predicted"/>
<dbReference type="InterPro" id="IPR044824">
    <property type="entry name" value="MAIN-like"/>
</dbReference>
<dbReference type="PANTHER" id="PTHR46033">
    <property type="entry name" value="PROTEIN MAIN-LIKE 2"/>
    <property type="match status" value="1"/>
</dbReference>
<name>A0A835HF78_9MAGN</name>
<keyword evidence="1" id="KW-0175">Coiled coil</keyword>
<sequence>MQVSSFNTKYSLSSFIKRVKKLSEDQRNKINSVGFGHLLDMHSQILSKVLLVELLERWDCEDKSFQLPPGKLEILLMDVALILGLQVTGKPVVLEEDLPMSVIEKEYGATVQKRSISVGYLEKRLDSLKTDVTEDFVRSFLLFTLGTVLVPNDSGTVDSRYLLLLKNLERVPQFAWGKAVLDDLFEWIYRYKSEELRYMGGCLIFLQMWSFEHIDVGRPGLTSCNLTFPRSTRWQNSSSRRREWFTTKFEELQGNQIVWRLQPTSEESNIDIIRDLLQMQNENVEISSTSLYSTSDAADVEGKVGVRTLALEEHVIECEDSDNALIENALEVQQDSIEHLSRSVSASTSGTAGDEVNLRAQTVLEMQLVESKKENDDLKSEISILRNQQEQHILELKKEIDNLTMENGTLRNQLSSSHSLIDRWEKILLETDMNGEEL</sequence>
<organism evidence="3 4">
    <name type="scientific">Coptis chinensis</name>
    <dbReference type="NCBI Taxonomy" id="261450"/>
    <lineage>
        <taxon>Eukaryota</taxon>
        <taxon>Viridiplantae</taxon>
        <taxon>Streptophyta</taxon>
        <taxon>Embryophyta</taxon>
        <taxon>Tracheophyta</taxon>
        <taxon>Spermatophyta</taxon>
        <taxon>Magnoliopsida</taxon>
        <taxon>Ranunculales</taxon>
        <taxon>Ranunculaceae</taxon>
        <taxon>Coptidoideae</taxon>
        <taxon>Coptis</taxon>
    </lineage>
</organism>
<reference evidence="3 4" key="1">
    <citation type="submission" date="2020-10" db="EMBL/GenBank/DDBJ databases">
        <title>The Coptis chinensis genome and diversification of protoberbering-type alkaloids.</title>
        <authorList>
            <person name="Wang B."/>
            <person name="Shu S."/>
            <person name="Song C."/>
            <person name="Liu Y."/>
        </authorList>
    </citation>
    <scope>NUCLEOTIDE SEQUENCE [LARGE SCALE GENOMIC DNA]</scope>
    <source>
        <strain evidence="3">HL-2020</strain>
        <tissue evidence="3">Leaf</tissue>
    </source>
</reference>
<evidence type="ECO:0000259" key="2">
    <source>
        <dbReference type="Pfam" id="PF10536"/>
    </source>
</evidence>
<comment type="caution">
    <text evidence="3">The sequence shown here is derived from an EMBL/GenBank/DDBJ whole genome shotgun (WGS) entry which is preliminary data.</text>
</comment>
<dbReference type="AlphaFoldDB" id="A0A835HF78"/>
<evidence type="ECO:0000313" key="3">
    <source>
        <dbReference type="EMBL" id="KAF9595738.1"/>
    </source>
</evidence>
<dbReference type="Pfam" id="PF10536">
    <property type="entry name" value="PMD"/>
    <property type="match status" value="1"/>
</dbReference>
<evidence type="ECO:0000313" key="4">
    <source>
        <dbReference type="Proteomes" id="UP000631114"/>
    </source>
</evidence>
<dbReference type="OrthoDB" id="684301at2759"/>
<evidence type="ECO:0000256" key="1">
    <source>
        <dbReference type="SAM" id="Coils"/>
    </source>
</evidence>
<dbReference type="PANTHER" id="PTHR46033:SF8">
    <property type="entry name" value="PROTEIN MAINTENANCE OF MERISTEMS-LIKE"/>
    <property type="match status" value="1"/>
</dbReference>
<protein>
    <recommendedName>
        <fullName evidence="2">Aminotransferase-like plant mobile domain-containing protein</fullName>
    </recommendedName>
</protein>
<keyword evidence="4" id="KW-1185">Reference proteome</keyword>
<feature type="domain" description="Aminotransferase-like plant mobile" evidence="2">
    <location>
        <begin position="47"/>
        <end position="260"/>
    </location>
</feature>
<accession>A0A835HF78</accession>
<dbReference type="EMBL" id="JADFTS010000007">
    <property type="protein sequence ID" value="KAF9595738.1"/>
    <property type="molecule type" value="Genomic_DNA"/>
</dbReference>
<gene>
    <name evidence="3" type="ORF">IFM89_003480</name>
</gene>